<dbReference type="InParanoid" id="A0A194XCI6"/>
<evidence type="ECO:0000313" key="3">
    <source>
        <dbReference type="Proteomes" id="UP000070700"/>
    </source>
</evidence>
<dbReference type="EMBL" id="KQ947413">
    <property type="protein sequence ID" value="KUJ17888.1"/>
    <property type="molecule type" value="Genomic_DNA"/>
</dbReference>
<protein>
    <submittedName>
        <fullName evidence="2">Uncharacterized protein</fullName>
    </submittedName>
</protein>
<accession>A0A194XCI6</accession>
<feature type="compositionally biased region" description="Basic and acidic residues" evidence="1">
    <location>
        <begin position="19"/>
        <end position="43"/>
    </location>
</feature>
<evidence type="ECO:0000313" key="2">
    <source>
        <dbReference type="EMBL" id="KUJ17888.1"/>
    </source>
</evidence>
<name>A0A194XCI6_MOLSC</name>
<evidence type="ECO:0000256" key="1">
    <source>
        <dbReference type="SAM" id="MobiDB-lite"/>
    </source>
</evidence>
<keyword evidence="3" id="KW-1185">Reference proteome</keyword>
<dbReference type="GeneID" id="28829426"/>
<dbReference type="RefSeq" id="XP_018072243.1">
    <property type="nucleotide sequence ID" value="XM_018219700.1"/>
</dbReference>
<dbReference type="OrthoDB" id="10315711at2759"/>
<feature type="compositionally biased region" description="Polar residues" evidence="1">
    <location>
        <begin position="60"/>
        <end position="71"/>
    </location>
</feature>
<feature type="compositionally biased region" description="Basic residues" evidence="1">
    <location>
        <begin position="45"/>
        <end position="56"/>
    </location>
</feature>
<proteinExistence type="predicted"/>
<dbReference type="KEGG" id="psco:LY89DRAFT_732597"/>
<dbReference type="Proteomes" id="UP000070700">
    <property type="component" value="Unassembled WGS sequence"/>
</dbReference>
<dbReference type="AlphaFoldDB" id="A0A194XCI6"/>
<gene>
    <name evidence="2" type="ORF">LY89DRAFT_732597</name>
</gene>
<reference evidence="2 3" key="1">
    <citation type="submission" date="2015-10" db="EMBL/GenBank/DDBJ databases">
        <title>Full genome of DAOMC 229536 Phialocephala scopiformis, a fungal endophyte of spruce producing the potent anti-insectan compound rugulosin.</title>
        <authorList>
            <consortium name="DOE Joint Genome Institute"/>
            <person name="Walker A.K."/>
            <person name="Frasz S.L."/>
            <person name="Seifert K.A."/>
            <person name="Miller J.D."/>
            <person name="Mondo S.J."/>
            <person name="Labutti K."/>
            <person name="Lipzen A."/>
            <person name="Dockter R."/>
            <person name="Kennedy M."/>
            <person name="Grigoriev I.V."/>
            <person name="Spatafora J.W."/>
        </authorList>
    </citation>
    <scope>NUCLEOTIDE SEQUENCE [LARGE SCALE GENOMIC DNA]</scope>
    <source>
        <strain evidence="2 3">CBS 120377</strain>
    </source>
</reference>
<organism evidence="2 3">
    <name type="scientific">Mollisia scopiformis</name>
    <name type="common">Conifer needle endophyte fungus</name>
    <name type="synonym">Phialocephala scopiformis</name>
    <dbReference type="NCBI Taxonomy" id="149040"/>
    <lineage>
        <taxon>Eukaryota</taxon>
        <taxon>Fungi</taxon>
        <taxon>Dikarya</taxon>
        <taxon>Ascomycota</taxon>
        <taxon>Pezizomycotina</taxon>
        <taxon>Leotiomycetes</taxon>
        <taxon>Helotiales</taxon>
        <taxon>Mollisiaceae</taxon>
        <taxon>Mollisia</taxon>
    </lineage>
</organism>
<feature type="region of interest" description="Disordered" evidence="1">
    <location>
        <begin position="1"/>
        <end position="85"/>
    </location>
</feature>
<sequence>MGNDQRCDSAISAVNSDASETRFESDEIEDFRSDRQPGKDASLKRPLRLSNAHRRRVSEASINGKSTNSGPVKSGKPTDASSSNTSTVVADFDVSFDFSPTEYGSATTPLFSPTEVNCICCGIPHPPLSHDDQFPEKCWEHQACLARGGWKKHLERVPHTRCPLSDCVKAGADFKTQEKFLQHWFKRHDEKCWYWGKKKGFFGSETAVWLQWKGR</sequence>